<dbReference type="InterPro" id="IPR000889">
    <property type="entry name" value="Glutathione_peroxidase"/>
</dbReference>
<keyword evidence="3 4" id="KW-0560">Oxidoreductase</keyword>
<dbReference type="SUPFAM" id="SSF52833">
    <property type="entry name" value="Thioredoxin-like"/>
    <property type="match status" value="1"/>
</dbReference>
<dbReference type="CDD" id="cd00340">
    <property type="entry name" value="GSH_Peroxidase"/>
    <property type="match status" value="1"/>
</dbReference>
<accession>A0ABS2DLH6</accession>
<dbReference type="InterPro" id="IPR029760">
    <property type="entry name" value="GPX_CS"/>
</dbReference>
<name>A0ABS2DLH6_9BACI</name>
<comment type="caution">
    <text evidence="6">The sequence shown here is derived from an EMBL/GenBank/DDBJ whole genome shotgun (WGS) entry which is preliminary data.</text>
</comment>
<dbReference type="PIRSF" id="PIRSF000303">
    <property type="entry name" value="Glutathion_perox"/>
    <property type="match status" value="1"/>
</dbReference>
<dbReference type="PRINTS" id="PR01011">
    <property type="entry name" value="GLUTPROXDASE"/>
</dbReference>
<dbReference type="PROSITE" id="PS51355">
    <property type="entry name" value="GLUTATHIONE_PEROXID_3"/>
    <property type="match status" value="1"/>
</dbReference>
<dbReference type="RefSeq" id="WP_204204794.1">
    <property type="nucleotide sequence ID" value="NZ_JAFELM010000043.1"/>
</dbReference>
<evidence type="ECO:0000256" key="4">
    <source>
        <dbReference type="RuleBase" id="RU000499"/>
    </source>
</evidence>
<evidence type="ECO:0000256" key="1">
    <source>
        <dbReference type="ARBA" id="ARBA00006926"/>
    </source>
</evidence>
<comment type="similarity">
    <text evidence="1 4">Belongs to the glutathione peroxidase family.</text>
</comment>
<reference evidence="6 7" key="1">
    <citation type="submission" date="2021-02" db="EMBL/GenBank/DDBJ databases">
        <title>Bacillus sp. RD4P76, an endophyte from a halophyte.</title>
        <authorList>
            <person name="Sun J.-Q."/>
        </authorList>
    </citation>
    <scope>NUCLEOTIDE SEQUENCE [LARGE SCALE GENOMIC DNA]</scope>
    <source>
        <strain evidence="6 7">RD4P76</strain>
    </source>
</reference>
<keyword evidence="2 4" id="KW-0575">Peroxidase</keyword>
<dbReference type="PROSITE" id="PS00763">
    <property type="entry name" value="GLUTATHIONE_PEROXID_2"/>
    <property type="match status" value="1"/>
</dbReference>
<dbReference type="InterPro" id="IPR013766">
    <property type="entry name" value="Thioredoxin_domain"/>
</dbReference>
<dbReference type="PROSITE" id="PS51352">
    <property type="entry name" value="THIOREDOXIN_2"/>
    <property type="match status" value="1"/>
</dbReference>
<evidence type="ECO:0000256" key="2">
    <source>
        <dbReference type="ARBA" id="ARBA00022559"/>
    </source>
</evidence>
<dbReference type="Gene3D" id="3.40.30.10">
    <property type="entry name" value="Glutaredoxin"/>
    <property type="match status" value="1"/>
</dbReference>
<dbReference type="PROSITE" id="PS00460">
    <property type="entry name" value="GLUTATHIONE_PEROXID_1"/>
    <property type="match status" value="1"/>
</dbReference>
<evidence type="ECO:0000259" key="5">
    <source>
        <dbReference type="PROSITE" id="PS51352"/>
    </source>
</evidence>
<keyword evidence="7" id="KW-1185">Reference proteome</keyword>
<feature type="domain" description="Thioredoxin" evidence="5">
    <location>
        <begin position="1"/>
        <end position="159"/>
    </location>
</feature>
<organism evidence="6 7">
    <name type="scientific">Bacillus suaedaesalsae</name>
    <dbReference type="NCBI Taxonomy" id="2810349"/>
    <lineage>
        <taxon>Bacteria</taxon>
        <taxon>Bacillati</taxon>
        <taxon>Bacillota</taxon>
        <taxon>Bacilli</taxon>
        <taxon>Bacillales</taxon>
        <taxon>Bacillaceae</taxon>
        <taxon>Bacillus</taxon>
    </lineage>
</organism>
<dbReference type="PANTHER" id="PTHR11592:SF78">
    <property type="entry name" value="GLUTATHIONE PEROXIDASE"/>
    <property type="match status" value="1"/>
</dbReference>
<gene>
    <name evidence="6" type="ORF">JR050_16865</name>
</gene>
<dbReference type="GO" id="GO:0004601">
    <property type="term" value="F:peroxidase activity"/>
    <property type="evidence" value="ECO:0007669"/>
    <property type="project" value="UniProtKB-KW"/>
</dbReference>
<proteinExistence type="inferred from homology"/>
<evidence type="ECO:0000313" key="6">
    <source>
        <dbReference type="EMBL" id="MBM6619334.1"/>
    </source>
</evidence>
<dbReference type="InterPro" id="IPR029759">
    <property type="entry name" value="GPX_AS"/>
</dbReference>
<dbReference type="Pfam" id="PF00255">
    <property type="entry name" value="GSHPx"/>
    <property type="match status" value="1"/>
</dbReference>
<protein>
    <recommendedName>
        <fullName evidence="4">Glutathione peroxidase</fullName>
    </recommendedName>
</protein>
<evidence type="ECO:0000313" key="7">
    <source>
        <dbReference type="Proteomes" id="UP001518925"/>
    </source>
</evidence>
<dbReference type="Proteomes" id="UP001518925">
    <property type="component" value="Unassembled WGS sequence"/>
</dbReference>
<dbReference type="EMBL" id="JAFELM010000043">
    <property type="protein sequence ID" value="MBM6619334.1"/>
    <property type="molecule type" value="Genomic_DNA"/>
</dbReference>
<dbReference type="PANTHER" id="PTHR11592">
    <property type="entry name" value="GLUTATHIONE PEROXIDASE"/>
    <property type="match status" value="1"/>
</dbReference>
<sequence length="160" mass="18268">MSIFDYKALTIKGEEKLLKDFEGKVLLVVNTASNCGFTPQLKELQELYESYKDQGFIILGFPSNQFMNQEPGSNQDIQEFCQLNYGVTFPMFGKIHVNGLNAHPLFTYLTEQEKGFLGLKAIKWNFTKFLINQQGEVIKRYSPSTSPLAIQKDIEELLQA</sequence>
<evidence type="ECO:0000256" key="3">
    <source>
        <dbReference type="ARBA" id="ARBA00023002"/>
    </source>
</evidence>
<dbReference type="InterPro" id="IPR036249">
    <property type="entry name" value="Thioredoxin-like_sf"/>
</dbReference>